<name>A0A811TYH8_CERCA</name>
<protein>
    <submittedName>
        <fullName evidence="1">(Mediterranean fruit fly) hypothetical protein</fullName>
    </submittedName>
</protein>
<gene>
    <name evidence="1" type="ORF">CCAP1982_LOCUS794</name>
</gene>
<proteinExistence type="predicted"/>
<comment type="caution">
    <text evidence="1">The sequence shown here is derived from an EMBL/GenBank/DDBJ whole genome shotgun (WGS) entry which is preliminary data.</text>
</comment>
<reference evidence="1" key="1">
    <citation type="submission" date="2020-11" db="EMBL/GenBank/DDBJ databases">
        <authorList>
            <person name="Whitehead M."/>
        </authorList>
    </citation>
    <scope>NUCLEOTIDE SEQUENCE</scope>
    <source>
        <strain evidence="1">EGII</strain>
    </source>
</reference>
<dbReference type="EMBL" id="CAJHJT010000001">
    <property type="protein sequence ID" value="CAD6991904.1"/>
    <property type="molecule type" value="Genomic_DNA"/>
</dbReference>
<dbReference type="AlphaFoldDB" id="A0A811TYH8"/>
<evidence type="ECO:0000313" key="1">
    <source>
        <dbReference type="EMBL" id="CAD6991904.1"/>
    </source>
</evidence>
<dbReference type="OrthoDB" id="8049355at2759"/>
<organism evidence="1 2">
    <name type="scientific">Ceratitis capitata</name>
    <name type="common">Mediterranean fruit fly</name>
    <name type="synonym">Tephritis capitata</name>
    <dbReference type="NCBI Taxonomy" id="7213"/>
    <lineage>
        <taxon>Eukaryota</taxon>
        <taxon>Metazoa</taxon>
        <taxon>Ecdysozoa</taxon>
        <taxon>Arthropoda</taxon>
        <taxon>Hexapoda</taxon>
        <taxon>Insecta</taxon>
        <taxon>Pterygota</taxon>
        <taxon>Neoptera</taxon>
        <taxon>Endopterygota</taxon>
        <taxon>Diptera</taxon>
        <taxon>Brachycera</taxon>
        <taxon>Muscomorpha</taxon>
        <taxon>Tephritoidea</taxon>
        <taxon>Tephritidae</taxon>
        <taxon>Ceratitis</taxon>
        <taxon>Ceratitis</taxon>
    </lineage>
</organism>
<evidence type="ECO:0000313" key="2">
    <source>
        <dbReference type="Proteomes" id="UP000606786"/>
    </source>
</evidence>
<keyword evidence="2" id="KW-1185">Reference proteome</keyword>
<dbReference type="Proteomes" id="UP000606786">
    <property type="component" value="Unassembled WGS sequence"/>
</dbReference>
<accession>A0A811TYH8</accession>
<sequence>MSIMTATIPKCLRHNNNKNLINAYGNINYNTGPICANSSQVSAKSNKNCRNGAAGKFHINRSNSLLTDKEALRARMDYSFWRTFCPPLSSSKQELPLTKEQKWAPFEGINSKAASSGQFHRQK</sequence>